<dbReference type="GeneID" id="64591202"/>
<dbReference type="EMBL" id="JABBWE010000011">
    <property type="protein sequence ID" value="KAG1799258.1"/>
    <property type="molecule type" value="Genomic_DNA"/>
</dbReference>
<dbReference type="Gene3D" id="1.10.20.10">
    <property type="entry name" value="Histone, subunit A"/>
    <property type="match status" value="1"/>
</dbReference>
<keyword evidence="2" id="KW-1185">Reference proteome</keyword>
<reference evidence="1" key="1">
    <citation type="journal article" date="2020" name="New Phytol.">
        <title>Comparative genomics reveals dynamic genome evolution in host specialist ectomycorrhizal fungi.</title>
        <authorList>
            <person name="Lofgren L.A."/>
            <person name="Nguyen N.H."/>
            <person name="Vilgalys R."/>
            <person name="Ruytinx J."/>
            <person name="Liao H.L."/>
            <person name="Branco S."/>
            <person name="Kuo A."/>
            <person name="LaButti K."/>
            <person name="Lipzen A."/>
            <person name="Andreopoulos W."/>
            <person name="Pangilinan J."/>
            <person name="Riley R."/>
            <person name="Hundley H."/>
            <person name="Na H."/>
            <person name="Barry K."/>
            <person name="Grigoriev I.V."/>
            <person name="Stajich J.E."/>
            <person name="Kennedy P.G."/>
        </authorList>
    </citation>
    <scope>NUCLEOTIDE SEQUENCE</scope>
    <source>
        <strain evidence="1">S12</strain>
    </source>
</reference>
<accession>A0A9P7J1B0</accession>
<dbReference type="OrthoDB" id="1272441at2759"/>
<name>A0A9P7J1B0_9AGAM</name>
<dbReference type="RefSeq" id="XP_041163657.1">
    <property type="nucleotide sequence ID" value="XM_041297438.1"/>
</dbReference>
<dbReference type="Proteomes" id="UP000719766">
    <property type="component" value="Unassembled WGS sequence"/>
</dbReference>
<gene>
    <name evidence="1" type="ORF">HD556DRAFT_1231570</name>
</gene>
<organism evidence="1 2">
    <name type="scientific">Suillus plorans</name>
    <dbReference type="NCBI Taxonomy" id="116603"/>
    <lineage>
        <taxon>Eukaryota</taxon>
        <taxon>Fungi</taxon>
        <taxon>Dikarya</taxon>
        <taxon>Basidiomycota</taxon>
        <taxon>Agaricomycotina</taxon>
        <taxon>Agaricomycetes</taxon>
        <taxon>Agaricomycetidae</taxon>
        <taxon>Boletales</taxon>
        <taxon>Suillineae</taxon>
        <taxon>Suillaceae</taxon>
        <taxon>Suillus</taxon>
    </lineage>
</organism>
<dbReference type="InterPro" id="IPR009072">
    <property type="entry name" value="Histone-fold"/>
</dbReference>
<sequence length="71" mass="8391">LSNFLRSFWQRQVDTAEKETPAYRNPPLPLTRIKKVTKSDPDVNLKVCHKMMSSVRNYVHTELSCRCMCYQ</sequence>
<dbReference type="GO" id="GO:0046982">
    <property type="term" value="F:protein heterodimerization activity"/>
    <property type="evidence" value="ECO:0007669"/>
    <property type="project" value="InterPro"/>
</dbReference>
<proteinExistence type="predicted"/>
<dbReference type="AlphaFoldDB" id="A0A9P7J1B0"/>
<comment type="caution">
    <text evidence="1">The sequence shown here is derived from an EMBL/GenBank/DDBJ whole genome shotgun (WGS) entry which is preliminary data.</text>
</comment>
<protein>
    <submittedName>
        <fullName evidence="1">Uncharacterized protein</fullName>
    </submittedName>
</protein>
<feature type="non-terminal residue" evidence="1">
    <location>
        <position position="1"/>
    </location>
</feature>
<evidence type="ECO:0000313" key="1">
    <source>
        <dbReference type="EMBL" id="KAG1799258.1"/>
    </source>
</evidence>
<evidence type="ECO:0000313" key="2">
    <source>
        <dbReference type="Proteomes" id="UP000719766"/>
    </source>
</evidence>